<dbReference type="PANTHER" id="PTHR46082">
    <property type="entry name" value="ATP/GTP-BINDING PROTEIN-RELATED"/>
    <property type="match status" value="1"/>
</dbReference>
<evidence type="ECO:0000259" key="5">
    <source>
        <dbReference type="Pfam" id="PF23239"/>
    </source>
</evidence>
<feature type="domain" description="DUF7069" evidence="5">
    <location>
        <begin position="698"/>
        <end position="764"/>
    </location>
</feature>
<evidence type="ECO:0000256" key="1">
    <source>
        <dbReference type="ARBA" id="ARBA00022737"/>
    </source>
</evidence>
<dbReference type="PROSITE" id="PS50088">
    <property type="entry name" value="ANK_REPEAT"/>
    <property type="match status" value="6"/>
</dbReference>
<evidence type="ECO:0000313" key="8">
    <source>
        <dbReference type="Proteomes" id="UP000078397"/>
    </source>
</evidence>
<evidence type="ECO:0000256" key="3">
    <source>
        <dbReference type="SAM" id="MobiDB-lite"/>
    </source>
</evidence>
<feature type="repeat" description="ANK" evidence="2">
    <location>
        <begin position="1046"/>
        <end position="1069"/>
    </location>
</feature>
<dbReference type="SMART" id="SM00248">
    <property type="entry name" value="ANK"/>
    <property type="match status" value="9"/>
</dbReference>
<dbReference type="GeneID" id="28853688"/>
<dbReference type="InterPro" id="IPR036770">
    <property type="entry name" value="Ankyrin_rpt-contain_sf"/>
</dbReference>
<dbReference type="Gene3D" id="1.25.40.20">
    <property type="entry name" value="Ankyrin repeat-containing domain"/>
    <property type="match status" value="2"/>
</dbReference>
<name>A0A179EZI6_METCM</name>
<dbReference type="EMBL" id="LSBJ02000016">
    <property type="protein sequence ID" value="OAQ58420.2"/>
    <property type="molecule type" value="Genomic_DNA"/>
</dbReference>
<evidence type="ECO:0000256" key="2">
    <source>
        <dbReference type="PROSITE-ProRule" id="PRU00023"/>
    </source>
</evidence>
<sequence>MHKPQLPLLAAFGESTADVRHPHHNARESLDENERQMRKQMRLHARVFNGCLLSVTLMRPDTVCWQPWLSPLARQIMPITSSVAAFSLSRWMHIGTSGGQTARAMDLEDKGGNAQSSSSRRAERPLDSADYTVGWICAVTTEYVAAQAFLDEKHGRLEYTSRNDNNDYTLGKIGKHNVVIAVLPQGEYGISSATGVAKDMLHSFPNVRIGLMVGIGGGAPSQNQDIRLGDVVVSAPSGGNGGVFQYDFGKTIDGQSFHTTGFLDQPPIFLRTAVNGLRSDYEMEGHQLEQAINKALEAKPRLRRKYKRPDASTDRLYRTGFTHPANNEASCDECCGSDLSKLIPRRERNGDEDDNPAIHYGLIASANSLMKDAFVRDKLSAEKGVLCFEMEAAGLMNQFPCLVVRGICDYSDTHKNKEWQGYAAMAAAAYTKDLLYRILPDQVVAEKKISDILSVELHDIAMKQLVRKAIGKSQNVSSVVPPTAGGSDATYEWYKNRVEERVDGTCLWFLRHKHFQQWLNQDSGPLLVSADPGCGKSVLARYLIDDYLPRSATICYFFFKDQDQNTVRQALCALLHQLFTHKHCLLGHAMAQFDKDGPGMINSTQSLWIILENAIKDPQAGSVILVLDALDECAEPDFKTLMRNMKSQLSSGEIGHGKLKYLLTSRPYKQIMSGFRDPSLLAAFPSIHIPGEEELETISQEVNRVITYRVNQLSHHVSPGIKNLLVQKLMETSHRTYLWLYLVFDDLKDEDFTMTPSGVKSAIATLPKTIYEAYERILNKCKDNPMVRKALSVILVANRPLTVSEMNVAMNVNDASQCIWDIELENEDDFRSRLRSWCGLFISIHHDKLYFLHQTAREFLLADLTLPVHIPSERHWHRSFTAKGAQIVLAKLCVLYFSILNSGYRHSEDEITNREKKLIVDRFAFLEYAVGNWDIHFRQADIVDGSEMVPLALTVCDLDSRIHAVWVKGYWKHRGVAPESMTRLMVSSYLGLDAVVRLVLAVGVSLEAKDTRYGRTPLSWAACEGHASIVSLLLERGAVIDTTDRHGRTPLSLAAENGRETVVKLLLEKEGVDKNSRSSGSFDGGRSPLSYAAQNGHEQVVDILLSRRNIVVDSEDRSGKTPLTYAVAATNSRIARALINRGASASRTDFDRKGMLHHAINADSELGEVELLVKLGAPTKSEDNANMTPLHYTVRFARRDIAELLLRYNVPVNTAVHRRLWTREFEVGNYIWKPEAVEPAVSSEAKSGLTALHCAALVGQDTMVSFFLCNKANINALSDYGETALHLALAATVEGTRYEDYWTSVDWKVEAVLDIIDVTDNDEFARAQHDILNRRMAVLDVLLNDPEIDISIRDHKGETALHKVRYGNFGSSRLVERLLQMNGESICRCRDNRTPLHLACAKQDVQSVSLLAPRSQLAPSDPEGQNALHFASTSACVETMTEVIRVCERQGI</sequence>
<dbReference type="PROSITE" id="PS50297">
    <property type="entry name" value="ANK_REP_REGION"/>
    <property type="match status" value="5"/>
</dbReference>
<dbReference type="SUPFAM" id="SSF53167">
    <property type="entry name" value="Purine and uridine phosphorylases"/>
    <property type="match status" value="1"/>
</dbReference>
<dbReference type="Pfam" id="PF00023">
    <property type="entry name" value="Ank"/>
    <property type="match status" value="1"/>
</dbReference>
<dbReference type="STRING" id="1380566.A0A179EZI6"/>
<dbReference type="InterPro" id="IPR035994">
    <property type="entry name" value="Nucleoside_phosphorylase_sf"/>
</dbReference>
<evidence type="ECO:0000259" key="6">
    <source>
        <dbReference type="Pfam" id="PF24883"/>
    </source>
</evidence>
<dbReference type="GO" id="GO:0009116">
    <property type="term" value="P:nucleoside metabolic process"/>
    <property type="evidence" value="ECO:0007669"/>
    <property type="project" value="InterPro"/>
</dbReference>
<keyword evidence="8" id="KW-1185">Reference proteome</keyword>
<dbReference type="Gene3D" id="3.40.50.300">
    <property type="entry name" value="P-loop containing nucleotide triphosphate hydrolases"/>
    <property type="match status" value="1"/>
</dbReference>
<dbReference type="InterPro" id="IPR054471">
    <property type="entry name" value="GPIID_WHD"/>
</dbReference>
<protein>
    <submittedName>
        <fullName evidence="7">WD-repeat protein</fullName>
    </submittedName>
</protein>
<dbReference type="Gene3D" id="3.40.50.1580">
    <property type="entry name" value="Nucleoside phosphorylase domain"/>
    <property type="match status" value="1"/>
</dbReference>
<dbReference type="Pfam" id="PF23239">
    <property type="entry name" value="DUF7069"/>
    <property type="match status" value="1"/>
</dbReference>
<dbReference type="SUPFAM" id="SSF52540">
    <property type="entry name" value="P-loop containing nucleoside triphosphate hydrolases"/>
    <property type="match status" value="1"/>
</dbReference>
<organism evidence="7 8">
    <name type="scientific">Pochonia chlamydosporia 170</name>
    <dbReference type="NCBI Taxonomy" id="1380566"/>
    <lineage>
        <taxon>Eukaryota</taxon>
        <taxon>Fungi</taxon>
        <taxon>Dikarya</taxon>
        <taxon>Ascomycota</taxon>
        <taxon>Pezizomycotina</taxon>
        <taxon>Sordariomycetes</taxon>
        <taxon>Hypocreomycetidae</taxon>
        <taxon>Hypocreales</taxon>
        <taxon>Clavicipitaceae</taxon>
        <taxon>Pochonia</taxon>
    </lineage>
</organism>
<feature type="repeat" description="ANK" evidence="2">
    <location>
        <begin position="1084"/>
        <end position="1107"/>
    </location>
</feature>
<dbReference type="PANTHER" id="PTHR46082:SF11">
    <property type="entry name" value="AAA+ ATPASE DOMAIN-CONTAINING PROTEIN-RELATED"/>
    <property type="match status" value="1"/>
</dbReference>
<feature type="repeat" description="ANK" evidence="2">
    <location>
        <begin position="1013"/>
        <end position="1045"/>
    </location>
</feature>
<feature type="repeat" description="ANK" evidence="2">
    <location>
        <begin position="1118"/>
        <end position="1150"/>
    </location>
</feature>
<dbReference type="InterPro" id="IPR055497">
    <property type="entry name" value="DUF7069"/>
</dbReference>
<keyword evidence="1" id="KW-0677">Repeat</keyword>
<gene>
    <name evidence="7" type="ORF">VFPPC_11540</name>
</gene>
<dbReference type="Proteomes" id="UP000078397">
    <property type="component" value="Unassembled WGS sequence"/>
</dbReference>
<dbReference type="RefSeq" id="XP_022283956.1">
    <property type="nucleotide sequence ID" value="XM_022428764.1"/>
</dbReference>
<dbReference type="InterPro" id="IPR056884">
    <property type="entry name" value="NPHP3-like_N"/>
</dbReference>
<dbReference type="InterPro" id="IPR053137">
    <property type="entry name" value="NLR-like"/>
</dbReference>
<dbReference type="OrthoDB" id="4955385at2759"/>
<evidence type="ECO:0000313" key="7">
    <source>
        <dbReference type="EMBL" id="OAQ58420.2"/>
    </source>
</evidence>
<dbReference type="Pfam" id="PF22939">
    <property type="entry name" value="WHD_GPIID"/>
    <property type="match status" value="1"/>
</dbReference>
<feature type="repeat" description="ANK" evidence="2">
    <location>
        <begin position="1247"/>
        <end position="1279"/>
    </location>
</feature>
<feature type="repeat" description="ANK" evidence="2">
    <location>
        <begin position="1185"/>
        <end position="1217"/>
    </location>
</feature>
<keyword evidence="2" id="KW-0040">ANK repeat</keyword>
<dbReference type="InterPro" id="IPR002110">
    <property type="entry name" value="Ankyrin_rpt"/>
</dbReference>
<dbReference type="InterPro" id="IPR027417">
    <property type="entry name" value="P-loop_NTPase"/>
</dbReference>
<dbReference type="Pfam" id="PF24883">
    <property type="entry name" value="NPHP3_N"/>
    <property type="match status" value="1"/>
</dbReference>
<dbReference type="KEGG" id="pchm:VFPPC_11540"/>
<feature type="domain" description="Nephrocystin 3-like N-terminal" evidence="6">
    <location>
        <begin position="504"/>
        <end position="666"/>
    </location>
</feature>
<dbReference type="SUPFAM" id="SSF48403">
    <property type="entry name" value="Ankyrin repeat"/>
    <property type="match status" value="2"/>
</dbReference>
<reference evidence="7 8" key="1">
    <citation type="journal article" date="2016" name="PLoS Pathog.">
        <title>Biosynthesis of antibiotic leucinostatins in bio-control fungus Purpureocillium lilacinum and their inhibition on phytophthora revealed by genome mining.</title>
        <authorList>
            <person name="Wang G."/>
            <person name="Liu Z."/>
            <person name="Lin R."/>
            <person name="Li E."/>
            <person name="Mao Z."/>
            <person name="Ling J."/>
            <person name="Yang Y."/>
            <person name="Yin W.B."/>
            <person name="Xie B."/>
        </authorList>
    </citation>
    <scope>NUCLEOTIDE SEQUENCE [LARGE SCALE GENOMIC DNA]</scope>
    <source>
        <strain evidence="7">170</strain>
    </source>
</reference>
<dbReference type="Pfam" id="PF12796">
    <property type="entry name" value="Ank_2"/>
    <property type="match status" value="3"/>
</dbReference>
<dbReference type="GO" id="GO:0003824">
    <property type="term" value="F:catalytic activity"/>
    <property type="evidence" value="ECO:0007669"/>
    <property type="project" value="InterPro"/>
</dbReference>
<accession>A0A179EZI6</accession>
<evidence type="ECO:0000259" key="4">
    <source>
        <dbReference type="Pfam" id="PF22939"/>
    </source>
</evidence>
<feature type="domain" description="GPI inositol-deacylase winged helix" evidence="4">
    <location>
        <begin position="775"/>
        <end position="863"/>
    </location>
</feature>
<comment type="caution">
    <text evidence="7">The sequence shown here is derived from an EMBL/GenBank/DDBJ whole genome shotgun (WGS) entry which is preliminary data.</text>
</comment>
<proteinExistence type="predicted"/>
<feature type="region of interest" description="Disordered" evidence="3">
    <location>
        <begin position="17"/>
        <end position="36"/>
    </location>
</feature>